<evidence type="ECO:0000256" key="5">
    <source>
        <dbReference type="ARBA" id="ARBA00022857"/>
    </source>
</evidence>
<organism evidence="9">
    <name type="scientific">Scylla olivacea</name>
    <name type="common">Orange mud crab</name>
    <name type="synonym">Cancer olivacea</name>
    <dbReference type="NCBI Taxonomy" id="85551"/>
    <lineage>
        <taxon>Eukaryota</taxon>
        <taxon>Metazoa</taxon>
        <taxon>Ecdysozoa</taxon>
        <taxon>Arthropoda</taxon>
        <taxon>Crustacea</taxon>
        <taxon>Multicrustacea</taxon>
        <taxon>Malacostraca</taxon>
        <taxon>Eumalacostraca</taxon>
        <taxon>Eucarida</taxon>
        <taxon>Decapoda</taxon>
        <taxon>Pleocyemata</taxon>
        <taxon>Brachyura</taxon>
        <taxon>Eubrachyura</taxon>
        <taxon>Portunoidea</taxon>
        <taxon>Portunidae</taxon>
        <taxon>Portuninae</taxon>
        <taxon>Scylla</taxon>
    </lineage>
</organism>
<evidence type="ECO:0000256" key="7">
    <source>
        <dbReference type="ARBA" id="ARBA00022990"/>
    </source>
</evidence>
<evidence type="ECO:0000256" key="4">
    <source>
        <dbReference type="ARBA" id="ARBA00022490"/>
    </source>
</evidence>
<dbReference type="GO" id="GO:0070402">
    <property type="term" value="F:NADPH binding"/>
    <property type="evidence" value="ECO:0007669"/>
    <property type="project" value="TreeGrafter"/>
</dbReference>
<comment type="similarity">
    <text evidence="2">Belongs to the zinc-containing alcohol dehydrogenase family. Quinone oxidoreductase subfamily.</text>
</comment>
<dbReference type="InterPro" id="IPR020843">
    <property type="entry name" value="ER"/>
</dbReference>
<accession>A0A0P4W5Y3</accession>
<dbReference type="SMART" id="SM00829">
    <property type="entry name" value="PKS_ER"/>
    <property type="match status" value="1"/>
</dbReference>
<dbReference type="EMBL" id="GDRN01087547">
    <property type="protein sequence ID" value="JAI61019.1"/>
    <property type="molecule type" value="Transcribed_RNA"/>
</dbReference>
<dbReference type="InterPro" id="IPR036291">
    <property type="entry name" value="NAD(P)-bd_dom_sf"/>
</dbReference>
<dbReference type="SUPFAM" id="SSF51735">
    <property type="entry name" value="NAD(P)-binding Rossmann-fold domains"/>
    <property type="match status" value="1"/>
</dbReference>
<protein>
    <recommendedName>
        <fullName evidence="8">Enoyl reductase (ER) domain-containing protein</fullName>
    </recommendedName>
</protein>
<evidence type="ECO:0000313" key="9">
    <source>
        <dbReference type="EMBL" id="JAI61019.1"/>
    </source>
</evidence>
<dbReference type="FunFam" id="3.40.50.720:FF:000244">
    <property type="entry name" value="quinone oxidoreductase"/>
    <property type="match status" value="1"/>
</dbReference>
<keyword evidence="6" id="KW-0694">RNA-binding</keyword>
<name>A0A0P4W5Y3_SCYOL</name>
<dbReference type="CDD" id="cd08253">
    <property type="entry name" value="zeta_crystallin"/>
    <property type="match status" value="1"/>
</dbReference>
<dbReference type="InterPro" id="IPR013154">
    <property type="entry name" value="ADH-like_N"/>
</dbReference>
<dbReference type="Gene3D" id="3.90.180.10">
    <property type="entry name" value="Medium-chain alcohol dehydrogenases, catalytic domain"/>
    <property type="match status" value="1"/>
</dbReference>
<evidence type="ECO:0000256" key="6">
    <source>
        <dbReference type="ARBA" id="ARBA00022884"/>
    </source>
</evidence>
<dbReference type="GO" id="GO:0003960">
    <property type="term" value="F:quinone reductase (NADPH) activity"/>
    <property type="evidence" value="ECO:0007669"/>
    <property type="project" value="TreeGrafter"/>
</dbReference>
<dbReference type="PANTHER" id="PTHR44154">
    <property type="entry name" value="QUINONE OXIDOREDUCTASE"/>
    <property type="match status" value="1"/>
</dbReference>
<evidence type="ECO:0000256" key="1">
    <source>
        <dbReference type="ARBA" id="ARBA00004496"/>
    </source>
</evidence>
<reference evidence="9" key="1">
    <citation type="submission" date="2015-09" db="EMBL/GenBank/DDBJ databases">
        <title>Scylla olivacea transcriptome.</title>
        <authorList>
            <person name="Ikhwanuddin M."/>
        </authorList>
    </citation>
    <scope>NUCLEOTIDE SEQUENCE</scope>
</reference>
<comment type="subcellular location">
    <subcellularLocation>
        <location evidence="1">Cytoplasm</location>
    </subcellularLocation>
</comment>
<keyword evidence="4" id="KW-0963">Cytoplasm</keyword>
<evidence type="ECO:0000256" key="3">
    <source>
        <dbReference type="ARBA" id="ARBA00011881"/>
    </source>
</evidence>
<dbReference type="InterPro" id="IPR051603">
    <property type="entry name" value="Zinc-ADH_QOR/CCCR"/>
</dbReference>
<dbReference type="Pfam" id="PF08240">
    <property type="entry name" value="ADH_N"/>
    <property type="match status" value="1"/>
</dbReference>
<dbReference type="Gene3D" id="3.40.50.720">
    <property type="entry name" value="NAD(P)-binding Rossmann-like Domain"/>
    <property type="match status" value="1"/>
</dbReference>
<keyword evidence="5" id="KW-0521">NADP</keyword>
<keyword evidence="7" id="KW-0007">Acetylation</keyword>
<feature type="domain" description="Enoyl reductase (ER)" evidence="8">
    <location>
        <begin position="19"/>
        <end position="326"/>
    </location>
</feature>
<dbReference type="InterPro" id="IPR011032">
    <property type="entry name" value="GroES-like_sf"/>
</dbReference>
<dbReference type="PANTHER" id="PTHR44154:SF1">
    <property type="entry name" value="QUINONE OXIDOREDUCTASE"/>
    <property type="match status" value="1"/>
</dbReference>
<dbReference type="PROSITE" id="PS01162">
    <property type="entry name" value="QOR_ZETA_CRYSTAL"/>
    <property type="match status" value="1"/>
</dbReference>
<dbReference type="Pfam" id="PF00107">
    <property type="entry name" value="ADH_zinc_N"/>
    <property type="match status" value="1"/>
</dbReference>
<dbReference type="SUPFAM" id="SSF50129">
    <property type="entry name" value="GroES-like"/>
    <property type="match status" value="1"/>
</dbReference>
<dbReference type="GO" id="GO:0003730">
    <property type="term" value="F:mRNA 3'-UTR binding"/>
    <property type="evidence" value="ECO:0007669"/>
    <property type="project" value="TreeGrafter"/>
</dbReference>
<dbReference type="AlphaFoldDB" id="A0A0P4W5Y3"/>
<dbReference type="InterPro" id="IPR002364">
    <property type="entry name" value="Quin_OxRdtase/zeta-crystal_CS"/>
</dbReference>
<proteinExistence type="inferred from homology"/>
<evidence type="ECO:0000259" key="8">
    <source>
        <dbReference type="SMART" id="SM00829"/>
    </source>
</evidence>
<dbReference type="GO" id="GO:0008270">
    <property type="term" value="F:zinc ion binding"/>
    <property type="evidence" value="ECO:0007669"/>
    <property type="project" value="InterPro"/>
</dbReference>
<comment type="subunit">
    <text evidence="3">Homotetramer.</text>
</comment>
<dbReference type="GO" id="GO:0005829">
    <property type="term" value="C:cytosol"/>
    <property type="evidence" value="ECO:0007669"/>
    <property type="project" value="TreeGrafter"/>
</dbReference>
<evidence type="ECO:0000256" key="2">
    <source>
        <dbReference type="ARBA" id="ARBA00010371"/>
    </source>
</evidence>
<dbReference type="InterPro" id="IPR013149">
    <property type="entry name" value="ADH-like_C"/>
</dbReference>
<sequence length="330" mass="35111">MLRSSMAAVMRAIVVREFGGVKKMKVETDMPAPSVGDHEVLIKVHASGINPVDTYIREGMYASLPELPYVPGKDGAGVVEALGAKVTKFKLGDRVFCSINGRYGTLASLTSAPETRVFPLGENLSFEDGASIGIPYFTACRALILKAKAKKGERLLVHGASGGVGLAAVQMGRELGLHVVGTAGTDEGISLVKATGAHEVFNHRDPKSLKNLGAEKFDIILEMLANVNLDKDLTLMNPRGRTIVVGSRGPTQINPRNLMMSESSVTGVALGTSTEEEWAELAAHVVAGTESGWLKPPVHKVYSLEEASQAHHDIIHSKGAQGNLVVRVTE</sequence>